<dbReference type="InterPro" id="IPR011009">
    <property type="entry name" value="Kinase-like_dom_sf"/>
</dbReference>
<keyword evidence="6" id="KW-0067">ATP-binding</keyword>
<evidence type="ECO:0000256" key="3">
    <source>
        <dbReference type="ARBA" id="ARBA00022679"/>
    </source>
</evidence>
<sequence>MVAADAKDLISQLLNKDPSKRMGSMMGATAIKNHPFFEGVNWALLRCTKPPYVPKPFNPKDFVSANYDCCEASKGLGWAHPSEPNDLLHFLRTTIIRERKTRGFSITPNLRPRIKCSVWQLLPSMVVREAASCASVEVKVVMEVGTSGYGGSSCSLVG</sequence>
<gene>
    <name evidence="9" type="ORF">Sango_2676600</name>
</gene>
<accession>A0AAE1W2H2</accession>
<evidence type="ECO:0000256" key="7">
    <source>
        <dbReference type="ARBA" id="ARBA00047899"/>
    </source>
</evidence>
<proteinExistence type="predicted"/>
<evidence type="ECO:0000256" key="4">
    <source>
        <dbReference type="ARBA" id="ARBA00022741"/>
    </source>
</evidence>
<evidence type="ECO:0000256" key="5">
    <source>
        <dbReference type="ARBA" id="ARBA00022777"/>
    </source>
</evidence>
<organism evidence="9 10">
    <name type="scientific">Sesamum angolense</name>
    <dbReference type="NCBI Taxonomy" id="2727404"/>
    <lineage>
        <taxon>Eukaryota</taxon>
        <taxon>Viridiplantae</taxon>
        <taxon>Streptophyta</taxon>
        <taxon>Embryophyta</taxon>
        <taxon>Tracheophyta</taxon>
        <taxon>Spermatophyta</taxon>
        <taxon>Magnoliopsida</taxon>
        <taxon>eudicotyledons</taxon>
        <taxon>Gunneridae</taxon>
        <taxon>Pentapetalae</taxon>
        <taxon>asterids</taxon>
        <taxon>lamiids</taxon>
        <taxon>Lamiales</taxon>
        <taxon>Pedaliaceae</taxon>
        <taxon>Sesamum</taxon>
    </lineage>
</organism>
<evidence type="ECO:0000256" key="8">
    <source>
        <dbReference type="ARBA" id="ARBA00048679"/>
    </source>
</evidence>
<evidence type="ECO:0000256" key="2">
    <source>
        <dbReference type="ARBA" id="ARBA00022527"/>
    </source>
</evidence>
<keyword evidence="3" id="KW-0808">Transferase</keyword>
<evidence type="ECO:0000313" key="10">
    <source>
        <dbReference type="Proteomes" id="UP001289374"/>
    </source>
</evidence>
<dbReference type="Proteomes" id="UP001289374">
    <property type="component" value="Unassembled WGS sequence"/>
</dbReference>
<reference evidence="9" key="2">
    <citation type="journal article" date="2024" name="Plant">
        <title>Genomic evolution and insights into agronomic trait innovations of Sesamum species.</title>
        <authorList>
            <person name="Miao H."/>
            <person name="Wang L."/>
            <person name="Qu L."/>
            <person name="Liu H."/>
            <person name="Sun Y."/>
            <person name="Le M."/>
            <person name="Wang Q."/>
            <person name="Wei S."/>
            <person name="Zheng Y."/>
            <person name="Lin W."/>
            <person name="Duan Y."/>
            <person name="Cao H."/>
            <person name="Xiong S."/>
            <person name="Wang X."/>
            <person name="Wei L."/>
            <person name="Li C."/>
            <person name="Ma Q."/>
            <person name="Ju M."/>
            <person name="Zhao R."/>
            <person name="Li G."/>
            <person name="Mu C."/>
            <person name="Tian Q."/>
            <person name="Mei H."/>
            <person name="Zhang T."/>
            <person name="Gao T."/>
            <person name="Zhang H."/>
        </authorList>
    </citation>
    <scope>NUCLEOTIDE SEQUENCE</scope>
    <source>
        <strain evidence="9">K16</strain>
    </source>
</reference>
<evidence type="ECO:0000256" key="1">
    <source>
        <dbReference type="ARBA" id="ARBA00012513"/>
    </source>
</evidence>
<dbReference type="EC" id="2.7.11.1" evidence="1"/>
<dbReference type="GO" id="GO:0005524">
    <property type="term" value="F:ATP binding"/>
    <property type="evidence" value="ECO:0007669"/>
    <property type="project" value="UniProtKB-KW"/>
</dbReference>
<evidence type="ECO:0000256" key="6">
    <source>
        <dbReference type="ARBA" id="ARBA00022840"/>
    </source>
</evidence>
<keyword evidence="10" id="KW-1185">Reference proteome</keyword>
<dbReference type="EMBL" id="JACGWL010000016">
    <property type="protein sequence ID" value="KAK4385526.1"/>
    <property type="molecule type" value="Genomic_DNA"/>
</dbReference>
<comment type="catalytic activity">
    <reaction evidence="7">
        <text>L-threonyl-[protein] + ATP = O-phospho-L-threonyl-[protein] + ADP + H(+)</text>
        <dbReference type="Rhea" id="RHEA:46608"/>
        <dbReference type="Rhea" id="RHEA-COMP:11060"/>
        <dbReference type="Rhea" id="RHEA-COMP:11605"/>
        <dbReference type="ChEBI" id="CHEBI:15378"/>
        <dbReference type="ChEBI" id="CHEBI:30013"/>
        <dbReference type="ChEBI" id="CHEBI:30616"/>
        <dbReference type="ChEBI" id="CHEBI:61977"/>
        <dbReference type="ChEBI" id="CHEBI:456216"/>
        <dbReference type="EC" id="2.7.11.1"/>
    </reaction>
</comment>
<reference evidence="9" key="1">
    <citation type="submission" date="2020-06" db="EMBL/GenBank/DDBJ databases">
        <authorList>
            <person name="Li T."/>
            <person name="Hu X."/>
            <person name="Zhang T."/>
            <person name="Song X."/>
            <person name="Zhang H."/>
            <person name="Dai N."/>
            <person name="Sheng W."/>
            <person name="Hou X."/>
            <person name="Wei L."/>
        </authorList>
    </citation>
    <scope>NUCLEOTIDE SEQUENCE</scope>
    <source>
        <strain evidence="9">K16</strain>
        <tissue evidence="9">Leaf</tissue>
    </source>
</reference>
<name>A0AAE1W2H2_9LAMI</name>
<keyword evidence="4" id="KW-0547">Nucleotide-binding</keyword>
<dbReference type="GO" id="GO:0004674">
    <property type="term" value="F:protein serine/threonine kinase activity"/>
    <property type="evidence" value="ECO:0007669"/>
    <property type="project" value="UniProtKB-KW"/>
</dbReference>
<evidence type="ECO:0000313" key="9">
    <source>
        <dbReference type="EMBL" id="KAK4385526.1"/>
    </source>
</evidence>
<comment type="catalytic activity">
    <reaction evidence="8">
        <text>L-seryl-[protein] + ATP = O-phospho-L-seryl-[protein] + ADP + H(+)</text>
        <dbReference type="Rhea" id="RHEA:17989"/>
        <dbReference type="Rhea" id="RHEA-COMP:9863"/>
        <dbReference type="Rhea" id="RHEA-COMP:11604"/>
        <dbReference type="ChEBI" id="CHEBI:15378"/>
        <dbReference type="ChEBI" id="CHEBI:29999"/>
        <dbReference type="ChEBI" id="CHEBI:30616"/>
        <dbReference type="ChEBI" id="CHEBI:83421"/>
        <dbReference type="ChEBI" id="CHEBI:456216"/>
        <dbReference type="EC" id="2.7.11.1"/>
    </reaction>
</comment>
<keyword evidence="2" id="KW-0723">Serine/threonine-protein kinase</keyword>
<protein>
    <recommendedName>
        <fullName evidence="1">non-specific serine/threonine protein kinase</fullName>
        <ecNumber evidence="1">2.7.11.1</ecNumber>
    </recommendedName>
</protein>
<dbReference type="SUPFAM" id="SSF56112">
    <property type="entry name" value="Protein kinase-like (PK-like)"/>
    <property type="match status" value="1"/>
</dbReference>
<keyword evidence="5 9" id="KW-0418">Kinase</keyword>
<comment type="caution">
    <text evidence="9">The sequence shown here is derived from an EMBL/GenBank/DDBJ whole genome shotgun (WGS) entry which is preliminary data.</text>
</comment>
<dbReference type="Gene3D" id="1.10.510.10">
    <property type="entry name" value="Transferase(Phosphotransferase) domain 1"/>
    <property type="match status" value="1"/>
</dbReference>
<dbReference type="AlphaFoldDB" id="A0AAE1W2H2"/>
<dbReference type="PANTHER" id="PTHR45637">
    <property type="entry name" value="FLIPPASE KINASE 1-RELATED"/>
    <property type="match status" value="1"/>
</dbReference>